<dbReference type="EMBL" id="CADCWG010000097">
    <property type="protein sequence ID" value="CAA9548452.1"/>
    <property type="molecule type" value="Genomic_DNA"/>
</dbReference>
<feature type="compositionally biased region" description="Low complexity" evidence="1">
    <location>
        <begin position="17"/>
        <end position="45"/>
    </location>
</feature>
<organism evidence="2">
    <name type="scientific">uncultured Thermomicrobiales bacterium</name>
    <dbReference type="NCBI Taxonomy" id="1645740"/>
    <lineage>
        <taxon>Bacteria</taxon>
        <taxon>Pseudomonadati</taxon>
        <taxon>Thermomicrobiota</taxon>
        <taxon>Thermomicrobia</taxon>
        <taxon>Thermomicrobiales</taxon>
        <taxon>environmental samples</taxon>
    </lineage>
</organism>
<feature type="region of interest" description="Disordered" evidence="1">
    <location>
        <begin position="1"/>
        <end position="80"/>
    </location>
</feature>
<accession>A0A6J4UH08</accession>
<proteinExistence type="predicted"/>
<reference evidence="2" key="1">
    <citation type="submission" date="2020-02" db="EMBL/GenBank/DDBJ databases">
        <authorList>
            <person name="Meier V. D."/>
        </authorList>
    </citation>
    <scope>NUCLEOTIDE SEQUENCE</scope>
    <source>
        <strain evidence="2">AVDCRST_MAG49</strain>
    </source>
</reference>
<evidence type="ECO:0000313" key="2">
    <source>
        <dbReference type="EMBL" id="CAA9548452.1"/>
    </source>
</evidence>
<dbReference type="AlphaFoldDB" id="A0A6J4UH08"/>
<feature type="non-terminal residue" evidence="2">
    <location>
        <position position="80"/>
    </location>
</feature>
<name>A0A6J4UH08_9BACT</name>
<evidence type="ECO:0000256" key="1">
    <source>
        <dbReference type="SAM" id="MobiDB-lite"/>
    </source>
</evidence>
<protein>
    <submittedName>
        <fullName evidence="2">Uncharacterized protein</fullName>
    </submittedName>
</protein>
<gene>
    <name evidence="2" type="ORF">AVDCRST_MAG49-1559</name>
</gene>
<feature type="non-terminal residue" evidence="2">
    <location>
        <position position="1"/>
    </location>
</feature>
<sequence length="80" mass="8404">WRASRGSTQHARRGRSGRSSPPRRSGGGRRSSTTWSTRGGPRSSGAHGRCGAGSTRRGCSTRRWSRSSTGGWPATTGACS</sequence>